<dbReference type="InterPro" id="IPR016024">
    <property type="entry name" value="ARM-type_fold"/>
</dbReference>
<sequence>MTTLEQARRAAYDLDPTIRQRAAVHLGTLGDDAQSAELVALLVAEPDFFVRETLTWAVCRHPQAALPHLLAALDDAPGARVQVLHALSKIQSPDAVPQILPFATDDDPAVAMKAWWALGRTGTPEAAPALLPHLGHGDEEQQRELSRALEQLGAPGVAGLTDALSTTDPEVRLHAARALVLVGDPAARPAAAALVAVAEGDDREIAMVALEALAALDAPEVEPALERLRDGEDRFRSLTAQWLLADRAERRG</sequence>
<dbReference type="Gene3D" id="1.25.10.10">
    <property type="entry name" value="Leucine-rich Repeat Variant"/>
    <property type="match status" value="2"/>
</dbReference>
<dbReference type="InterPro" id="IPR004155">
    <property type="entry name" value="PBS_lyase_HEAT"/>
</dbReference>
<dbReference type="KEGG" id="serj:SGUI_2151"/>
<keyword evidence="2" id="KW-1185">Reference proteome</keyword>
<dbReference type="Proteomes" id="UP000092482">
    <property type="component" value="Chromosome"/>
</dbReference>
<dbReference type="PANTHER" id="PTHR12697">
    <property type="entry name" value="PBS LYASE HEAT-LIKE PROTEIN"/>
    <property type="match status" value="1"/>
</dbReference>
<organism evidence="1 2">
    <name type="scientific">Serinicoccus hydrothermalis</name>
    <dbReference type="NCBI Taxonomy" id="1758689"/>
    <lineage>
        <taxon>Bacteria</taxon>
        <taxon>Bacillati</taxon>
        <taxon>Actinomycetota</taxon>
        <taxon>Actinomycetes</taxon>
        <taxon>Micrococcales</taxon>
        <taxon>Ornithinimicrobiaceae</taxon>
        <taxon>Serinicoccus</taxon>
    </lineage>
</organism>
<dbReference type="SMART" id="SM00567">
    <property type="entry name" value="EZ_HEAT"/>
    <property type="match status" value="6"/>
</dbReference>
<proteinExistence type="predicted"/>
<name>A0A1B1NDN1_9MICO</name>
<accession>A0A1B1NDN1</accession>
<dbReference type="Pfam" id="PF13646">
    <property type="entry name" value="HEAT_2"/>
    <property type="match status" value="2"/>
</dbReference>
<dbReference type="SUPFAM" id="SSF48371">
    <property type="entry name" value="ARM repeat"/>
    <property type="match status" value="1"/>
</dbReference>
<dbReference type="PANTHER" id="PTHR12697:SF5">
    <property type="entry name" value="DEOXYHYPUSINE HYDROXYLASE"/>
    <property type="match status" value="1"/>
</dbReference>
<dbReference type="STRING" id="1758689.SGUI_2151"/>
<dbReference type="InterPro" id="IPR011989">
    <property type="entry name" value="ARM-like"/>
</dbReference>
<evidence type="ECO:0000313" key="2">
    <source>
        <dbReference type="Proteomes" id="UP000092482"/>
    </source>
</evidence>
<evidence type="ECO:0000313" key="1">
    <source>
        <dbReference type="EMBL" id="ANS79547.1"/>
    </source>
</evidence>
<dbReference type="AlphaFoldDB" id="A0A1B1NDN1"/>
<dbReference type="GO" id="GO:0016491">
    <property type="term" value="F:oxidoreductase activity"/>
    <property type="evidence" value="ECO:0007669"/>
    <property type="project" value="TreeGrafter"/>
</dbReference>
<reference evidence="1 2" key="1">
    <citation type="submission" date="2016-03" db="EMBL/GenBank/DDBJ databases">
        <title>Shallow-sea hydrothermal system.</title>
        <authorList>
            <person name="Tang K."/>
        </authorList>
    </citation>
    <scope>NUCLEOTIDE SEQUENCE [LARGE SCALE GENOMIC DNA]</scope>
    <source>
        <strain evidence="1 2">JLT9</strain>
    </source>
</reference>
<protein>
    <recommendedName>
        <fullName evidence="3">HEAT repeat protein</fullName>
    </recommendedName>
</protein>
<evidence type="ECO:0008006" key="3">
    <source>
        <dbReference type="Google" id="ProtNLM"/>
    </source>
</evidence>
<dbReference type="OrthoDB" id="9134742at2"/>
<dbReference type="EMBL" id="CP014989">
    <property type="protein sequence ID" value="ANS79547.1"/>
    <property type="molecule type" value="Genomic_DNA"/>
</dbReference>
<dbReference type="RefSeq" id="WP_066639980.1">
    <property type="nucleotide sequence ID" value="NZ_CP014989.1"/>
</dbReference>
<gene>
    <name evidence="1" type="ORF">SGUI_2151</name>
</gene>